<sequence>EREFRSIELGKSTEVHDGNLASEVVSSDDEEAIEKQYVMVQKDDDDSFEIENGKVPGGEFDSLKEGDADCSPSSSWKHVEKENSSDEDNSEDSGSSRAESSSPDASMADIIPMLDELHPLLDLDAPQPAHLSRDGSHAASEKSQKSSDDDDDDDSVESDEDIENHGEADEDGVDEEEEEMEGSKEDESKSAIKWTEDDQKNLTDLGTLELERNRRLENLIARRMARRFMTEKNLIDLDSTDVPSNVAPISVRRNNPFDFPDESYAGMGLPPIPGSAPSILQPRRNPFDIPYDPNEEKPDLKGDSFQQEFTHFNQKEAFFRRHESFNVGPSLFGISRQERHNINWKPVFISERMASEGTSYFQRQSSDVSDSKLSSVPDTESASSGDQDERKFSEQELSPETELVSNVDHISDEADHRSLSSEENESVEMIEAEES</sequence>
<evidence type="ECO:0000313" key="2">
    <source>
        <dbReference type="EMBL" id="MCH92397.1"/>
    </source>
</evidence>
<organism evidence="2 3">
    <name type="scientific">Trifolium medium</name>
    <dbReference type="NCBI Taxonomy" id="97028"/>
    <lineage>
        <taxon>Eukaryota</taxon>
        <taxon>Viridiplantae</taxon>
        <taxon>Streptophyta</taxon>
        <taxon>Embryophyta</taxon>
        <taxon>Tracheophyta</taxon>
        <taxon>Spermatophyta</taxon>
        <taxon>Magnoliopsida</taxon>
        <taxon>eudicotyledons</taxon>
        <taxon>Gunneridae</taxon>
        <taxon>Pentapetalae</taxon>
        <taxon>rosids</taxon>
        <taxon>fabids</taxon>
        <taxon>Fabales</taxon>
        <taxon>Fabaceae</taxon>
        <taxon>Papilionoideae</taxon>
        <taxon>50 kb inversion clade</taxon>
        <taxon>NPAAA clade</taxon>
        <taxon>Hologalegina</taxon>
        <taxon>IRL clade</taxon>
        <taxon>Trifolieae</taxon>
        <taxon>Trifolium</taxon>
    </lineage>
</organism>
<feature type="non-terminal residue" evidence="2">
    <location>
        <position position="435"/>
    </location>
</feature>
<feature type="compositionally biased region" description="Acidic residues" evidence="1">
    <location>
        <begin position="422"/>
        <end position="435"/>
    </location>
</feature>
<feature type="compositionally biased region" description="Basic and acidic residues" evidence="1">
    <location>
        <begin position="1"/>
        <end position="17"/>
    </location>
</feature>
<proteinExistence type="predicted"/>
<dbReference type="EMBL" id="LXQA010022608">
    <property type="protein sequence ID" value="MCH92397.1"/>
    <property type="molecule type" value="Genomic_DNA"/>
</dbReference>
<feature type="compositionally biased region" description="Basic and acidic residues" evidence="1">
    <location>
        <begin position="181"/>
        <end position="201"/>
    </location>
</feature>
<evidence type="ECO:0000313" key="3">
    <source>
        <dbReference type="Proteomes" id="UP000265520"/>
    </source>
</evidence>
<gene>
    <name evidence="2" type="ORF">A2U01_0013336</name>
</gene>
<evidence type="ECO:0000256" key="1">
    <source>
        <dbReference type="SAM" id="MobiDB-lite"/>
    </source>
</evidence>
<dbReference type="PANTHER" id="PTHR33870:SF4">
    <property type="entry name" value="CARDIOMYOPATHY-ASSOCIATED PROTEIN"/>
    <property type="match status" value="1"/>
</dbReference>
<dbReference type="PANTHER" id="PTHR33870">
    <property type="entry name" value="CARDIOMYOPATHY-ASSOCIATED PROTEIN"/>
    <property type="match status" value="1"/>
</dbReference>
<feature type="compositionally biased region" description="Basic and acidic residues" evidence="1">
    <location>
        <begin position="131"/>
        <end position="147"/>
    </location>
</feature>
<dbReference type="AlphaFoldDB" id="A0A392MXY2"/>
<reference evidence="2 3" key="1">
    <citation type="journal article" date="2018" name="Front. Plant Sci.">
        <title>Red Clover (Trifolium pratense) and Zigzag Clover (T. medium) - A Picture of Genomic Similarities and Differences.</title>
        <authorList>
            <person name="Dluhosova J."/>
            <person name="Istvanek J."/>
            <person name="Nedelnik J."/>
            <person name="Repkova J."/>
        </authorList>
    </citation>
    <scope>NUCLEOTIDE SEQUENCE [LARGE SCALE GENOMIC DNA]</scope>
    <source>
        <strain evidence="3">cv. 10/8</strain>
        <tissue evidence="2">Leaf</tissue>
    </source>
</reference>
<feature type="region of interest" description="Disordered" evidence="1">
    <location>
        <begin position="360"/>
        <end position="435"/>
    </location>
</feature>
<feature type="compositionally biased region" description="Basic and acidic residues" evidence="1">
    <location>
        <begin position="409"/>
        <end position="420"/>
    </location>
</feature>
<feature type="compositionally biased region" description="Acidic residues" evidence="1">
    <location>
        <begin position="148"/>
        <end position="180"/>
    </location>
</feature>
<comment type="caution">
    <text evidence="2">The sequence shown here is derived from an EMBL/GenBank/DDBJ whole genome shotgun (WGS) entry which is preliminary data.</text>
</comment>
<dbReference type="Proteomes" id="UP000265520">
    <property type="component" value="Unassembled WGS sequence"/>
</dbReference>
<protein>
    <submittedName>
        <fullName evidence="2">Dentin sialophosphoprotein-like</fullName>
    </submittedName>
</protein>
<feature type="region of interest" description="Disordered" evidence="1">
    <location>
        <begin position="1"/>
        <end position="28"/>
    </location>
</feature>
<feature type="region of interest" description="Disordered" evidence="1">
    <location>
        <begin position="40"/>
        <end position="206"/>
    </location>
</feature>
<feature type="compositionally biased region" description="Low complexity" evidence="1">
    <location>
        <begin position="92"/>
        <end position="106"/>
    </location>
</feature>
<feature type="compositionally biased region" description="Low complexity" evidence="1">
    <location>
        <begin position="365"/>
        <end position="376"/>
    </location>
</feature>
<feature type="non-terminal residue" evidence="2">
    <location>
        <position position="1"/>
    </location>
</feature>
<accession>A0A392MXY2</accession>
<name>A0A392MXY2_9FABA</name>
<keyword evidence="3" id="KW-1185">Reference proteome</keyword>